<evidence type="ECO:0008006" key="4">
    <source>
        <dbReference type="Google" id="ProtNLM"/>
    </source>
</evidence>
<gene>
    <name evidence="2" type="ORF">OEIGOIKO_06567</name>
</gene>
<dbReference type="RefSeq" id="WP_125047919.1">
    <property type="nucleotide sequence ID" value="NZ_BHZC01000001.1"/>
</dbReference>
<protein>
    <recommendedName>
        <fullName evidence="4">DNA primase</fullName>
    </recommendedName>
</protein>
<accession>A0A7U9L207</accession>
<name>A0A7U9L207_9ACTN</name>
<dbReference type="GeneID" id="95625295"/>
<feature type="compositionally biased region" description="Low complexity" evidence="1">
    <location>
        <begin position="197"/>
        <end position="211"/>
    </location>
</feature>
<comment type="caution">
    <text evidence="2">The sequence shown here is derived from an EMBL/GenBank/DDBJ whole genome shotgun (WGS) entry which is preliminary data.</text>
</comment>
<dbReference type="Proteomes" id="UP000287830">
    <property type="component" value="Unassembled WGS sequence"/>
</dbReference>
<sequence>MKNRPALVLAVAGGYLLGRTKKAKLAIGIGSMVLGKRLNLSPQQLISLVNDQIAANPQLKELREQLRGDLKGVGKAATGALVTKRLDSLADSLHERTLNVRDQLDAGEVGGKAADTVRGVTGGGRDDEEASDDDSEEESAPGSRRGGARKSGGEGRGAAKKQGARSSKAPAKSGARSGTGSGSGAKAAPDKRKRPAKQAAAAPKKTASAAKKTARAGTRRSGGEDRG</sequence>
<organism evidence="2 3">
    <name type="scientific">Streptomyces chrestomyceticus JCM 4735</name>
    <dbReference type="NCBI Taxonomy" id="1306181"/>
    <lineage>
        <taxon>Bacteria</taxon>
        <taxon>Bacillati</taxon>
        <taxon>Actinomycetota</taxon>
        <taxon>Actinomycetes</taxon>
        <taxon>Kitasatosporales</taxon>
        <taxon>Streptomycetaceae</taxon>
        <taxon>Streptomyces</taxon>
    </lineage>
</organism>
<feature type="compositionally biased region" description="Acidic residues" evidence="1">
    <location>
        <begin position="126"/>
        <end position="139"/>
    </location>
</feature>
<dbReference type="AlphaFoldDB" id="A0A7U9L207"/>
<evidence type="ECO:0000313" key="3">
    <source>
        <dbReference type="Proteomes" id="UP000287830"/>
    </source>
</evidence>
<proteinExistence type="predicted"/>
<reference evidence="2 3" key="1">
    <citation type="submission" date="2018-11" db="EMBL/GenBank/DDBJ databases">
        <title>Whole genome sequence of Streptomyces chrestomyceticus NBRC 13444(T).</title>
        <authorList>
            <person name="Komaki H."/>
            <person name="Tamura T."/>
        </authorList>
    </citation>
    <scope>NUCLEOTIDE SEQUENCE [LARGE SCALE GENOMIC DNA]</scope>
    <source>
        <strain evidence="2 3">NBRC 13444</strain>
    </source>
</reference>
<dbReference type="EMBL" id="BHZC01000001">
    <property type="protein sequence ID" value="GCD38748.1"/>
    <property type="molecule type" value="Genomic_DNA"/>
</dbReference>
<feature type="region of interest" description="Disordered" evidence="1">
    <location>
        <begin position="109"/>
        <end position="227"/>
    </location>
</feature>
<dbReference type="OrthoDB" id="4966929at2"/>
<evidence type="ECO:0000256" key="1">
    <source>
        <dbReference type="SAM" id="MobiDB-lite"/>
    </source>
</evidence>
<evidence type="ECO:0000313" key="2">
    <source>
        <dbReference type="EMBL" id="GCD38748.1"/>
    </source>
</evidence>